<sequence>MRTKTISLAGAAVLTFALCSTVTPADAAATCSLNLGSVTTAGAQTARTITASTPVSVGAVTTTSGVYQPGAVQHISTFRNIPTGTGAARSGMTVHGNALYSTAYSTLANGQVDPAHPVAESRIGGGWSGFRWIDESIHNPVDPLEPRRTTLYAQDTSGFLKRWTLDETGWHGTGGIGGLSAAKSMTLIAREFSYDVFLLNNRAGRLMTVMVFGTYPMSTYGTTLRTSTWQVFEQLIAAPCGTGTLILGIDRDTRSATLYSMAHVNGTATVIRSLGKVPGSFTDPHYFRYTPRNDTLRGQ</sequence>
<dbReference type="EMBL" id="BAAAHK010000007">
    <property type="protein sequence ID" value="GAA0940438.1"/>
    <property type="molecule type" value="Genomic_DNA"/>
</dbReference>
<organism evidence="2 3">
    <name type="scientific">Kribbella koreensis</name>
    <dbReference type="NCBI Taxonomy" id="57909"/>
    <lineage>
        <taxon>Bacteria</taxon>
        <taxon>Bacillati</taxon>
        <taxon>Actinomycetota</taxon>
        <taxon>Actinomycetes</taxon>
        <taxon>Propionibacteriales</taxon>
        <taxon>Kribbellaceae</taxon>
        <taxon>Kribbella</taxon>
    </lineage>
</organism>
<keyword evidence="3" id="KW-1185">Reference proteome</keyword>
<gene>
    <name evidence="2" type="ORF">GCM10009554_31170</name>
</gene>
<name>A0ABN1QCE0_9ACTN</name>
<dbReference type="RefSeq" id="WP_343969469.1">
    <property type="nucleotide sequence ID" value="NZ_BAAAHK010000007.1"/>
</dbReference>
<evidence type="ECO:0000313" key="2">
    <source>
        <dbReference type="EMBL" id="GAA0940438.1"/>
    </source>
</evidence>
<accession>A0ABN1QCE0</accession>
<feature type="signal peptide" evidence="1">
    <location>
        <begin position="1"/>
        <end position="27"/>
    </location>
</feature>
<keyword evidence="1" id="KW-0732">Signal</keyword>
<evidence type="ECO:0000256" key="1">
    <source>
        <dbReference type="SAM" id="SignalP"/>
    </source>
</evidence>
<reference evidence="2 3" key="1">
    <citation type="journal article" date="2019" name="Int. J. Syst. Evol. Microbiol.">
        <title>The Global Catalogue of Microorganisms (GCM) 10K type strain sequencing project: providing services to taxonomists for standard genome sequencing and annotation.</title>
        <authorList>
            <consortium name="The Broad Institute Genomics Platform"/>
            <consortium name="The Broad Institute Genome Sequencing Center for Infectious Disease"/>
            <person name="Wu L."/>
            <person name="Ma J."/>
        </authorList>
    </citation>
    <scope>NUCLEOTIDE SEQUENCE [LARGE SCALE GENOMIC DNA]</scope>
    <source>
        <strain evidence="2 3">JCM 10977</strain>
    </source>
</reference>
<protein>
    <submittedName>
        <fullName evidence="2">Uncharacterized protein</fullName>
    </submittedName>
</protein>
<proteinExistence type="predicted"/>
<evidence type="ECO:0000313" key="3">
    <source>
        <dbReference type="Proteomes" id="UP001500542"/>
    </source>
</evidence>
<feature type="chain" id="PRO_5047359462" evidence="1">
    <location>
        <begin position="28"/>
        <end position="299"/>
    </location>
</feature>
<comment type="caution">
    <text evidence="2">The sequence shown here is derived from an EMBL/GenBank/DDBJ whole genome shotgun (WGS) entry which is preliminary data.</text>
</comment>
<dbReference type="Proteomes" id="UP001500542">
    <property type="component" value="Unassembled WGS sequence"/>
</dbReference>